<keyword evidence="1" id="KW-0812">Transmembrane</keyword>
<organism evidence="2 3">
    <name type="scientific">Chloropicon primus</name>
    <dbReference type="NCBI Taxonomy" id="1764295"/>
    <lineage>
        <taxon>Eukaryota</taxon>
        <taxon>Viridiplantae</taxon>
        <taxon>Chlorophyta</taxon>
        <taxon>Chloropicophyceae</taxon>
        <taxon>Chloropicales</taxon>
        <taxon>Chloropicaceae</taxon>
        <taxon>Chloropicon</taxon>
    </lineage>
</organism>
<reference evidence="2 3" key="1">
    <citation type="submission" date="2018-07" db="EMBL/GenBank/DDBJ databases">
        <title>The complete nuclear genome of the prasinophyte Chloropicon primus (CCMP1205).</title>
        <authorList>
            <person name="Pombert J.-F."/>
            <person name="Otis C."/>
            <person name="Turmel M."/>
            <person name="Lemieux C."/>
        </authorList>
    </citation>
    <scope>NUCLEOTIDE SEQUENCE [LARGE SCALE GENOMIC DNA]</scope>
    <source>
        <strain evidence="2 3">CCMP1205</strain>
    </source>
</reference>
<evidence type="ECO:0000313" key="3">
    <source>
        <dbReference type="Proteomes" id="UP000316726"/>
    </source>
</evidence>
<proteinExistence type="predicted"/>
<feature type="transmembrane region" description="Helical" evidence="1">
    <location>
        <begin position="134"/>
        <end position="158"/>
    </location>
</feature>
<feature type="transmembrane region" description="Helical" evidence="1">
    <location>
        <begin position="170"/>
        <end position="189"/>
    </location>
</feature>
<name>A0A5B8MIL7_9CHLO</name>
<accession>A0A5B8MIL7</accession>
<dbReference type="EMBL" id="CP031035">
    <property type="protein sequence ID" value="QDZ19210.1"/>
    <property type="molecule type" value="Genomic_DNA"/>
</dbReference>
<sequence>MDLEEEATVLKQPTAERGVLKRSMSTTALQAAQSLRTEFIHNIRSQIKLAQTGQAHDNSFDIERSLIVGLSCLPFLVISYQFFRVHCYFHGVQYFLQAFLSFQADCWNSKSKWYNTADRISATGVILLGPGRVILFPIAGTAFRLQAALLVAISLCVLSWSRKSKCMKEYAIRHTLWHVVGFLAVYLYADRVMYNRTYDPYWPYESQFWKFGA</sequence>
<gene>
    <name evidence="2" type="ORF">A3770_02p17280</name>
</gene>
<evidence type="ECO:0000256" key="1">
    <source>
        <dbReference type="SAM" id="Phobius"/>
    </source>
</evidence>
<evidence type="ECO:0000313" key="2">
    <source>
        <dbReference type="EMBL" id="QDZ19210.1"/>
    </source>
</evidence>
<keyword evidence="1" id="KW-1133">Transmembrane helix</keyword>
<keyword evidence="1" id="KW-0472">Membrane</keyword>
<keyword evidence="3" id="KW-1185">Reference proteome</keyword>
<dbReference type="AlphaFoldDB" id="A0A5B8MIL7"/>
<protein>
    <submittedName>
        <fullName evidence="2">Uncharacterized protein</fullName>
    </submittedName>
</protein>
<dbReference type="Proteomes" id="UP000316726">
    <property type="component" value="Chromosome 2"/>
</dbReference>